<dbReference type="InterPro" id="IPR036291">
    <property type="entry name" value="NAD(P)-bd_dom_sf"/>
</dbReference>
<dbReference type="KEGG" id="tbe:Trebr_0814"/>
<protein>
    <submittedName>
        <fullName evidence="3">NAD-dependent epimerase/dehydratase</fullName>
    </submittedName>
</protein>
<organism evidence="3 4">
    <name type="scientific">Treponema brennaborense (strain DSM 12168 / CIP 105900 / DD5/3)</name>
    <dbReference type="NCBI Taxonomy" id="906968"/>
    <lineage>
        <taxon>Bacteria</taxon>
        <taxon>Pseudomonadati</taxon>
        <taxon>Spirochaetota</taxon>
        <taxon>Spirochaetia</taxon>
        <taxon>Spirochaetales</taxon>
        <taxon>Treponemataceae</taxon>
        <taxon>Treponema</taxon>
    </lineage>
</organism>
<dbReference type="Proteomes" id="UP000006546">
    <property type="component" value="Chromosome"/>
</dbReference>
<proteinExistence type="inferred from homology"/>
<dbReference type="PANTHER" id="PTHR43000">
    <property type="entry name" value="DTDP-D-GLUCOSE 4,6-DEHYDRATASE-RELATED"/>
    <property type="match status" value="1"/>
</dbReference>
<dbReference type="eggNOG" id="COG0451">
    <property type="taxonomic scope" value="Bacteria"/>
</dbReference>
<sequence>MKKLLITGATGMIGSAIVRQALKQDYDVTCIVRENSNRENNLPEDRYCHIVVCNSDAYATVSLSGTYDVFIHLAWANTAGAGRDDVAVQFQNIQSTLDAVRLAFQCGCTVFIGAGSQAEYGVQEKSLTADMPVNPESCYGIAKYTAGKFAARLCEQLRIKFNWLRILSVYGPHDAPYTLISYVVSELKAGRSPELTRCEQIWDYLYCDDAAMAFLAVAEKGVSGKTYPLGSGTGRKLSEYMNMVRCIVNPDISLSFGKKQYYPHQPMYLVADITELSQDTGWKPEIEFQEGIKRIVGSADYL</sequence>
<reference evidence="4" key="1">
    <citation type="submission" date="2011-04" db="EMBL/GenBank/DDBJ databases">
        <title>The complete genome of Treponema brennaborense DSM 12168.</title>
        <authorList>
            <person name="Lucas S."/>
            <person name="Han J."/>
            <person name="Lapidus A."/>
            <person name="Bruce D."/>
            <person name="Goodwin L."/>
            <person name="Pitluck S."/>
            <person name="Peters L."/>
            <person name="Kyrpides N."/>
            <person name="Mavromatis K."/>
            <person name="Ivanova N."/>
            <person name="Mikhailova N."/>
            <person name="Pagani I."/>
            <person name="Teshima H."/>
            <person name="Detter J.C."/>
            <person name="Tapia R."/>
            <person name="Han C."/>
            <person name="Land M."/>
            <person name="Hauser L."/>
            <person name="Markowitz V."/>
            <person name="Cheng J.-F."/>
            <person name="Hugenholtz P."/>
            <person name="Woyke T."/>
            <person name="Wu D."/>
            <person name="Gronow S."/>
            <person name="Wellnitz S."/>
            <person name="Brambilla E."/>
            <person name="Klenk H.-P."/>
            <person name="Eisen J.A."/>
        </authorList>
    </citation>
    <scope>NUCLEOTIDE SEQUENCE [LARGE SCALE GENOMIC DNA]</scope>
    <source>
        <strain evidence="4">DSM 12168 / CIP 105900 / DD5/3</strain>
    </source>
</reference>
<evidence type="ECO:0000259" key="2">
    <source>
        <dbReference type="Pfam" id="PF01370"/>
    </source>
</evidence>
<feature type="domain" description="NAD-dependent epimerase/dehydratase" evidence="2">
    <location>
        <begin position="5"/>
        <end position="230"/>
    </location>
</feature>
<evidence type="ECO:0000256" key="1">
    <source>
        <dbReference type="ARBA" id="ARBA00007637"/>
    </source>
</evidence>
<dbReference type="SUPFAM" id="SSF51735">
    <property type="entry name" value="NAD(P)-binding Rossmann-fold domains"/>
    <property type="match status" value="1"/>
</dbReference>
<evidence type="ECO:0000313" key="3">
    <source>
        <dbReference type="EMBL" id="AEE16250.1"/>
    </source>
</evidence>
<dbReference type="OrthoDB" id="9801785at2"/>
<dbReference type="Gene3D" id="3.40.50.720">
    <property type="entry name" value="NAD(P)-binding Rossmann-like Domain"/>
    <property type="match status" value="1"/>
</dbReference>
<dbReference type="Pfam" id="PF01370">
    <property type="entry name" value="Epimerase"/>
    <property type="match status" value="1"/>
</dbReference>
<evidence type="ECO:0000313" key="4">
    <source>
        <dbReference type="Proteomes" id="UP000006546"/>
    </source>
</evidence>
<dbReference type="InterPro" id="IPR001509">
    <property type="entry name" value="Epimerase_deHydtase"/>
</dbReference>
<name>F4LIS5_TREBD</name>
<dbReference type="AlphaFoldDB" id="F4LIS5"/>
<dbReference type="EMBL" id="CP002696">
    <property type="protein sequence ID" value="AEE16250.1"/>
    <property type="molecule type" value="Genomic_DNA"/>
</dbReference>
<dbReference type="HOGENOM" id="CLU_007383_1_7_12"/>
<gene>
    <name evidence="3" type="ordered locus">Trebr_0814</name>
</gene>
<dbReference type="STRING" id="906968.Trebr_0814"/>
<keyword evidence="4" id="KW-1185">Reference proteome</keyword>
<accession>F4LIS5</accession>
<comment type="similarity">
    <text evidence="1">Belongs to the NAD(P)-dependent epimerase/dehydratase family.</text>
</comment>